<evidence type="ECO:0000256" key="2">
    <source>
        <dbReference type="ARBA" id="ARBA00006656"/>
    </source>
</evidence>
<feature type="signal peptide" evidence="11">
    <location>
        <begin position="1"/>
        <end position="15"/>
    </location>
</feature>
<evidence type="ECO:0000313" key="13">
    <source>
        <dbReference type="Ensembl" id="ENSLACP00000018245.1"/>
    </source>
</evidence>
<dbReference type="eggNOG" id="KOG3900">
    <property type="taxonomic scope" value="Eukaryota"/>
</dbReference>
<evidence type="ECO:0000313" key="14">
    <source>
        <dbReference type="Proteomes" id="UP000008672"/>
    </source>
</evidence>
<dbReference type="OMA" id="HQSEYPC"/>
<feature type="domain" description="TGF-beta family profile" evidence="12">
    <location>
        <begin position="276"/>
        <end position="406"/>
    </location>
</feature>
<evidence type="ECO:0000256" key="6">
    <source>
        <dbReference type="ARBA" id="ARBA00022729"/>
    </source>
</evidence>
<keyword evidence="9" id="KW-0325">Glycoprotein</keyword>
<dbReference type="Pfam" id="PF00688">
    <property type="entry name" value="TGFb_propeptide"/>
    <property type="match status" value="1"/>
</dbReference>
<evidence type="ECO:0000256" key="9">
    <source>
        <dbReference type="ARBA" id="ARBA00023180"/>
    </source>
</evidence>
<dbReference type="InterPro" id="IPR001111">
    <property type="entry name" value="TGF-b_propeptide"/>
</dbReference>
<evidence type="ECO:0000256" key="10">
    <source>
        <dbReference type="RuleBase" id="RU000354"/>
    </source>
</evidence>
<dbReference type="SMART" id="SM00204">
    <property type="entry name" value="TGFB"/>
    <property type="match status" value="1"/>
</dbReference>
<keyword evidence="14" id="KW-1185">Reference proteome</keyword>
<organism evidence="13 14">
    <name type="scientific">Latimeria chalumnae</name>
    <name type="common">Coelacanth</name>
    <dbReference type="NCBI Taxonomy" id="7897"/>
    <lineage>
        <taxon>Eukaryota</taxon>
        <taxon>Metazoa</taxon>
        <taxon>Chordata</taxon>
        <taxon>Craniata</taxon>
        <taxon>Vertebrata</taxon>
        <taxon>Euteleostomi</taxon>
        <taxon>Coelacanthiformes</taxon>
        <taxon>Coelacanthidae</taxon>
        <taxon>Latimeria</taxon>
    </lineage>
</organism>
<evidence type="ECO:0000256" key="4">
    <source>
        <dbReference type="ARBA" id="ARBA00022525"/>
    </source>
</evidence>
<dbReference type="InParanoid" id="H3B8M4"/>
<dbReference type="InterPro" id="IPR001839">
    <property type="entry name" value="TGF-b_C"/>
</dbReference>
<evidence type="ECO:0000259" key="12">
    <source>
        <dbReference type="PROSITE" id="PS51362"/>
    </source>
</evidence>
<dbReference type="PANTHER" id="PTHR11848:SF159">
    <property type="entry name" value="NODAL HOMOLOG"/>
    <property type="match status" value="1"/>
</dbReference>
<evidence type="ECO:0000256" key="1">
    <source>
        <dbReference type="ARBA" id="ARBA00004613"/>
    </source>
</evidence>
<dbReference type="Ensembl" id="ENSLACT00000018377.1">
    <property type="protein sequence ID" value="ENSLACP00000018245.1"/>
    <property type="gene ID" value="ENSLACG00000016072.1"/>
</dbReference>
<dbReference type="SUPFAM" id="SSF57501">
    <property type="entry name" value="Cystine-knot cytokines"/>
    <property type="match status" value="1"/>
</dbReference>
<accession>H3B8M4</accession>
<keyword evidence="5" id="KW-0165">Cleavage on pair of basic residues</keyword>
<keyword evidence="3" id="KW-0217">Developmental protein</keyword>
<keyword evidence="8" id="KW-1015">Disulfide bond</keyword>
<evidence type="ECO:0000256" key="5">
    <source>
        <dbReference type="ARBA" id="ARBA00022685"/>
    </source>
</evidence>
<reference evidence="13" key="2">
    <citation type="submission" date="2025-08" db="UniProtKB">
        <authorList>
            <consortium name="Ensembl"/>
        </authorList>
    </citation>
    <scope>IDENTIFICATION</scope>
</reference>
<keyword evidence="7 10" id="KW-0339">Growth factor</keyword>
<dbReference type="CDD" id="cd13759">
    <property type="entry name" value="TGF_beta_NODAL"/>
    <property type="match status" value="1"/>
</dbReference>
<reference evidence="14" key="1">
    <citation type="submission" date="2011-08" db="EMBL/GenBank/DDBJ databases">
        <title>The draft genome of Latimeria chalumnae.</title>
        <authorList>
            <person name="Di Palma F."/>
            <person name="Alfoldi J."/>
            <person name="Johnson J."/>
            <person name="Berlin A."/>
            <person name="Gnerre S."/>
            <person name="Jaffe D."/>
            <person name="MacCallum I."/>
            <person name="Young S."/>
            <person name="Walker B.J."/>
            <person name="Lander E."/>
            <person name="Lindblad-Toh K."/>
        </authorList>
    </citation>
    <scope>NUCLEOTIDE SEQUENCE [LARGE SCALE GENOMIC DNA]</scope>
    <source>
        <strain evidence="14">Wild caught</strain>
    </source>
</reference>
<evidence type="ECO:0000256" key="7">
    <source>
        <dbReference type="ARBA" id="ARBA00023030"/>
    </source>
</evidence>
<dbReference type="PANTHER" id="PTHR11848">
    <property type="entry name" value="TGF-BETA FAMILY"/>
    <property type="match status" value="1"/>
</dbReference>
<dbReference type="FunCoup" id="H3B8M4">
    <property type="interactions" value="318"/>
</dbReference>
<dbReference type="Gene3D" id="2.10.90.10">
    <property type="entry name" value="Cystine-knot cytokines"/>
    <property type="match status" value="1"/>
</dbReference>
<protein>
    <recommendedName>
        <fullName evidence="12">TGF-beta family profile domain-containing protein</fullName>
    </recommendedName>
</protein>
<evidence type="ECO:0000256" key="3">
    <source>
        <dbReference type="ARBA" id="ARBA00022473"/>
    </source>
</evidence>
<evidence type="ECO:0000256" key="8">
    <source>
        <dbReference type="ARBA" id="ARBA00023157"/>
    </source>
</evidence>
<dbReference type="FunFam" id="2.10.90.10:FF:000026">
    <property type="entry name" value="Nodal homolog 3-A"/>
    <property type="match status" value="1"/>
</dbReference>
<comment type="subcellular location">
    <subcellularLocation>
        <location evidence="1">Secreted</location>
    </subcellularLocation>
</comment>
<dbReference type="STRING" id="7897.ENSLACP00000018245"/>
<sequence length="409" mass="47236">CASLVFFFMLIQTDPSLVCQFLILIAERNSSSDNGLSLHSEERAASGFRKHVLPSYMMHLYKSFMTADEFGSQPPHEHQPAQTETDTIRSVIAKSCDQFQDRWVVAFDVSSIATQEELQLAELRIGLPEFPGPAHSIVEIYHMHEYLCKKNISCYEGIYLGSLSVSVLDSSSDWKVYNITQLLTNWFNRDPLHTYRERPQSEVAIKWGWRGPLHAKRSTRPPKGDLLPSANELVFLVVFSKAKSQGSGRVVSTLLRTVQESKYLQVGNQEDKETGRTKRHRENKKEKKRFMKNHIFSRKSNFKLLCQKVDFLVDFDHIGWGSWIVYPKRYNAYRCEGECPNPVGEDFQPTNHAYMQGLLRYYHADHVPPLCCAPTKMSPLSMLYHEKGNMLLRHHEDMIVEECGYYKDL</sequence>
<dbReference type="GeneTree" id="ENSGT00940000163919"/>
<dbReference type="GO" id="GO:0007369">
    <property type="term" value="P:gastrulation"/>
    <property type="evidence" value="ECO:0007669"/>
    <property type="project" value="UniProtKB-ARBA"/>
</dbReference>
<proteinExistence type="inferred from homology"/>
<evidence type="ECO:0000256" key="11">
    <source>
        <dbReference type="SAM" id="SignalP"/>
    </source>
</evidence>
<dbReference type="GO" id="GO:0005125">
    <property type="term" value="F:cytokine activity"/>
    <property type="evidence" value="ECO:0007669"/>
    <property type="project" value="TreeGrafter"/>
</dbReference>
<feature type="chain" id="PRO_5012723084" description="TGF-beta family profile domain-containing protein" evidence="11">
    <location>
        <begin position="16"/>
        <end position="409"/>
    </location>
</feature>
<dbReference type="PROSITE" id="PS00250">
    <property type="entry name" value="TGF_BETA_1"/>
    <property type="match status" value="1"/>
</dbReference>
<dbReference type="InterPro" id="IPR017948">
    <property type="entry name" value="TGFb_CS"/>
</dbReference>
<dbReference type="GO" id="GO:0009888">
    <property type="term" value="P:tissue development"/>
    <property type="evidence" value="ECO:0007669"/>
    <property type="project" value="UniProtKB-ARBA"/>
</dbReference>
<dbReference type="Pfam" id="PF00019">
    <property type="entry name" value="TGF_beta"/>
    <property type="match status" value="1"/>
</dbReference>
<dbReference type="GO" id="GO:0008083">
    <property type="term" value="F:growth factor activity"/>
    <property type="evidence" value="ECO:0007669"/>
    <property type="project" value="UniProtKB-KW"/>
</dbReference>
<keyword evidence="4" id="KW-0964">Secreted</keyword>
<dbReference type="Proteomes" id="UP000008672">
    <property type="component" value="Unassembled WGS sequence"/>
</dbReference>
<reference evidence="13" key="3">
    <citation type="submission" date="2025-09" db="UniProtKB">
        <authorList>
            <consortium name="Ensembl"/>
        </authorList>
    </citation>
    <scope>IDENTIFICATION</scope>
</reference>
<dbReference type="HOGENOM" id="CLU_020515_1_1_1"/>
<dbReference type="InterPro" id="IPR029034">
    <property type="entry name" value="Cystine-knot_cytokine"/>
</dbReference>
<dbReference type="PROSITE" id="PS51362">
    <property type="entry name" value="TGF_BETA_2"/>
    <property type="match status" value="1"/>
</dbReference>
<dbReference type="GO" id="GO:0005615">
    <property type="term" value="C:extracellular space"/>
    <property type="evidence" value="ECO:0007669"/>
    <property type="project" value="TreeGrafter"/>
</dbReference>
<dbReference type="EMBL" id="AFYH01033816">
    <property type="status" value="NOT_ANNOTATED_CDS"/>
    <property type="molecule type" value="Genomic_DNA"/>
</dbReference>
<dbReference type="AlphaFoldDB" id="H3B8M4"/>
<dbReference type="Gene3D" id="2.60.120.970">
    <property type="match status" value="1"/>
</dbReference>
<dbReference type="InterPro" id="IPR015615">
    <property type="entry name" value="TGF-beta-rel"/>
</dbReference>
<name>H3B8M4_LATCH</name>
<keyword evidence="6 11" id="KW-0732">Signal</keyword>
<comment type="similarity">
    <text evidence="2 10">Belongs to the TGF-beta family.</text>
</comment>